<sequence>MVFPNRTMTNALRIFCAMLFLSLGFAHRPVQAMLPGEAFSEAYRLPDGSFADICADHGERGAHDPHRDEGLRLTCEACLLAASIILPPPAEGLGVPLQQAFLLNPLRVESLRVGFTALARPSSRAPPLPI</sequence>
<name>A0ABN7JSM7_9HYPH</name>
<feature type="chain" id="PRO_5045901327" description="DUF2946 domain-containing protein" evidence="1">
    <location>
        <begin position="33"/>
        <end position="130"/>
    </location>
</feature>
<evidence type="ECO:0008006" key="4">
    <source>
        <dbReference type="Google" id="ProtNLM"/>
    </source>
</evidence>
<reference evidence="2 3" key="1">
    <citation type="submission" date="2020-11" db="EMBL/GenBank/DDBJ databases">
        <authorList>
            <person name="Lassalle F."/>
        </authorList>
    </citation>
    <scope>NUCLEOTIDE SEQUENCE [LARGE SCALE GENOMIC DNA]</scope>
    <source>
        <strain evidence="2 3">JC140</strain>
    </source>
</reference>
<accession>A0ABN7JSM7</accession>
<keyword evidence="1" id="KW-0732">Signal</keyword>
<protein>
    <recommendedName>
        <fullName evidence="4">DUF2946 domain-containing protein</fullName>
    </recommendedName>
</protein>
<organism evidence="2 3">
    <name type="scientific">Pseudorhizobium endolithicum</name>
    <dbReference type="NCBI Taxonomy" id="1191678"/>
    <lineage>
        <taxon>Bacteria</taxon>
        <taxon>Pseudomonadati</taxon>
        <taxon>Pseudomonadota</taxon>
        <taxon>Alphaproteobacteria</taxon>
        <taxon>Hyphomicrobiales</taxon>
        <taxon>Rhizobiaceae</taxon>
        <taxon>Rhizobium/Agrobacterium group</taxon>
        <taxon>Pseudorhizobium</taxon>
    </lineage>
</organism>
<proteinExistence type="predicted"/>
<evidence type="ECO:0000256" key="1">
    <source>
        <dbReference type="SAM" id="SignalP"/>
    </source>
</evidence>
<gene>
    <name evidence="2" type="ORF">REJC140_04037</name>
</gene>
<evidence type="ECO:0000313" key="3">
    <source>
        <dbReference type="Proteomes" id="UP000606921"/>
    </source>
</evidence>
<comment type="caution">
    <text evidence="2">The sequence shown here is derived from an EMBL/GenBank/DDBJ whole genome shotgun (WGS) entry which is preliminary data.</text>
</comment>
<evidence type="ECO:0000313" key="2">
    <source>
        <dbReference type="EMBL" id="CAD7046034.1"/>
    </source>
</evidence>
<keyword evidence="3" id="KW-1185">Reference proteome</keyword>
<feature type="signal peptide" evidence="1">
    <location>
        <begin position="1"/>
        <end position="32"/>
    </location>
</feature>
<dbReference type="Proteomes" id="UP000606921">
    <property type="component" value="Unassembled WGS sequence"/>
</dbReference>
<dbReference type="EMBL" id="CABFWF030000013">
    <property type="protein sequence ID" value="CAD7046034.1"/>
    <property type="molecule type" value="Genomic_DNA"/>
</dbReference>